<dbReference type="InterPro" id="IPR030826">
    <property type="entry name" value="Ribosomal_bTHX/bTHXc/bTHXm"/>
</dbReference>
<gene>
    <name evidence="5" type="ORF">HUW48_23450</name>
</gene>
<reference evidence="5 6" key="1">
    <citation type="submission" date="2020-06" db="EMBL/GenBank/DDBJ databases">
        <authorList>
            <person name="Hwang Y.J."/>
        </authorList>
    </citation>
    <scope>NUCLEOTIDE SEQUENCE [LARGE SCALE GENOMIC DNA]</scope>
    <source>
        <strain evidence="5 6">KUDC8001</strain>
    </source>
</reference>
<reference evidence="5 6" key="2">
    <citation type="submission" date="2020-08" db="EMBL/GenBank/DDBJ databases">
        <title>Adhaeribacter dokdonensis sp. nov., isolated from the rhizosphere of Elymus tsukushiensis, a plant native to the Dokdo Islands, Republic of Korea.</title>
        <authorList>
            <person name="Ghim S.Y."/>
        </authorList>
    </citation>
    <scope>NUCLEOTIDE SEQUENCE [LARGE SCALE GENOMIC DNA]</scope>
    <source>
        <strain evidence="5 6">KUDC8001</strain>
    </source>
</reference>
<accession>A0A7L7LD83</accession>
<dbReference type="EMBL" id="CP055153">
    <property type="protein sequence ID" value="QMU30802.1"/>
    <property type="molecule type" value="Genomic_DNA"/>
</dbReference>
<feature type="region of interest" description="Disordered" evidence="4">
    <location>
        <begin position="1"/>
        <end position="33"/>
    </location>
</feature>
<evidence type="ECO:0000256" key="2">
    <source>
        <dbReference type="ARBA" id="ARBA00022980"/>
    </source>
</evidence>
<evidence type="ECO:0000313" key="5">
    <source>
        <dbReference type="EMBL" id="QMU30802.1"/>
    </source>
</evidence>
<dbReference type="KEGG" id="add:HUW48_23450"/>
<proteinExistence type="inferred from homology"/>
<dbReference type="NCBIfam" id="TIGR04560">
    <property type="entry name" value="ribo_THX"/>
    <property type="match status" value="1"/>
</dbReference>
<sequence length="51" mass="5526">MGKGDIKSKKGKITKGSYGNSRPHKAKKDNASKKETGIVGKIVEKVKDIIK</sequence>
<dbReference type="RefSeq" id="WP_182413244.1">
    <property type="nucleotide sequence ID" value="NZ_CP055153.1"/>
</dbReference>
<keyword evidence="6" id="KW-1185">Reference proteome</keyword>
<keyword evidence="3" id="KW-0687">Ribonucleoprotein</keyword>
<organism evidence="5 6">
    <name type="scientific">Adhaeribacter radiodurans</name>
    <dbReference type="NCBI Taxonomy" id="2745197"/>
    <lineage>
        <taxon>Bacteria</taxon>
        <taxon>Pseudomonadati</taxon>
        <taxon>Bacteroidota</taxon>
        <taxon>Cytophagia</taxon>
        <taxon>Cytophagales</taxon>
        <taxon>Hymenobacteraceae</taxon>
        <taxon>Adhaeribacter</taxon>
    </lineage>
</organism>
<protein>
    <submittedName>
        <fullName evidence="5">30S ribosomal protein THX</fullName>
    </submittedName>
</protein>
<evidence type="ECO:0000256" key="1">
    <source>
        <dbReference type="ARBA" id="ARBA00010834"/>
    </source>
</evidence>
<evidence type="ECO:0000256" key="4">
    <source>
        <dbReference type="SAM" id="MobiDB-lite"/>
    </source>
</evidence>
<evidence type="ECO:0000256" key="3">
    <source>
        <dbReference type="ARBA" id="ARBA00023274"/>
    </source>
</evidence>
<comment type="similarity">
    <text evidence="1">Belongs to the bacterial ribosomal protein bTHX family.</text>
</comment>
<dbReference type="Proteomes" id="UP000514509">
    <property type="component" value="Chromosome"/>
</dbReference>
<dbReference type="GO" id="GO:0005840">
    <property type="term" value="C:ribosome"/>
    <property type="evidence" value="ECO:0007669"/>
    <property type="project" value="UniProtKB-KW"/>
</dbReference>
<dbReference type="GO" id="GO:1990904">
    <property type="term" value="C:ribonucleoprotein complex"/>
    <property type="evidence" value="ECO:0007669"/>
    <property type="project" value="UniProtKB-KW"/>
</dbReference>
<evidence type="ECO:0000313" key="6">
    <source>
        <dbReference type="Proteomes" id="UP000514509"/>
    </source>
</evidence>
<name>A0A7L7LD83_9BACT</name>
<keyword evidence="2 5" id="KW-0689">Ribosomal protein</keyword>
<dbReference type="AlphaFoldDB" id="A0A7L7LD83"/>